<proteinExistence type="predicted"/>
<keyword evidence="3" id="KW-1185">Reference proteome</keyword>
<evidence type="ECO:0000313" key="3">
    <source>
        <dbReference type="Proteomes" id="UP000296049"/>
    </source>
</evidence>
<feature type="signal peptide" evidence="1">
    <location>
        <begin position="1"/>
        <end position="24"/>
    </location>
</feature>
<protein>
    <submittedName>
        <fullName evidence="2">Uncharacterized protein</fullName>
    </submittedName>
</protein>
<dbReference type="AlphaFoldDB" id="R0LT25"/>
<sequence>MQGCLLLPTALAWTPLGLIQPCLGFIPREEHDAWGWSCPNAPATLLLAGSFPPVLKTTIYFRFMAYSYLGKIERLDLLLRKESSCPILSARAQVQVKSDADSVKGMSYELKLRFRESDADRDIDMTSASEDPVQTLTRP</sequence>
<dbReference type="EMBL" id="KB742406">
    <property type="protein sequence ID" value="EOB08919.1"/>
    <property type="molecule type" value="Genomic_DNA"/>
</dbReference>
<name>R0LT25_ANAPL</name>
<feature type="chain" id="PRO_5004344503" evidence="1">
    <location>
        <begin position="25"/>
        <end position="139"/>
    </location>
</feature>
<evidence type="ECO:0000256" key="1">
    <source>
        <dbReference type="SAM" id="SignalP"/>
    </source>
</evidence>
<organism evidence="2 3">
    <name type="scientific">Anas platyrhynchos</name>
    <name type="common">Mallard</name>
    <name type="synonym">Anas boschas</name>
    <dbReference type="NCBI Taxonomy" id="8839"/>
    <lineage>
        <taxon>Eukaryota</taxon>
        <taxon>Metazoa</taxon>
        <taxon>Chordata</taxon>
        <taxon>Craniata</taxon>
        <taxon>Vertebrata</taxon>
        <taxon>Euteleostomi</taxon>
        <taxon>Archelosauria</taxon>
        <taxon>Archosauria</taxon>
        <taxon>Dinosauria</taxon>
        <taxon>Saurischia</taxon>
        <taxon>Theropoda</taxon>
        <taxon>Coelurosauria</taxon>
        <taxon>Aves</taxon>
        <taxon>Neognathae</taxon>
        <taxon>Galloanserae</taxon>
        <taxon>Anseriformes</taxon>
        <taxon>Anatidae</taxon>
        <taxon>Anatinae</taxon>
        <taxon>Anas</taxon>
    </lineage>
</organism>
<dbReference type="Proteomes" id="UP000296049">
    <property type="component" value="Unassembled WGS sequence"/>
</dbReference>
<evidence type="ECO:0000313" key="2">
    <source>
        <dbReference type="EMBL" id="EOB08919.1"/>
    </source>
</evidence>
<keyword evidence="1" id="KW-0732">Signal</keyword>
<reference evidence="3" key="1">
    <citation type="journal article" date="2013" name="Nat. Genet.">
        <title>The duck genome and transcriptome provide insight into an avian influenza virus reservoir species.</title>
        <authorList>
            <person name="Huang Y."/>
            <person name="Li Y."/>
            <person name="Burt D.W."/>
            <person name="Chen H."/>
            <person name="Zhang Y."/>
            <person name="Qian W."/>
            <person name="Kim H."/>
            <person name="Gan S."/>
            <person name="Zhao Y."/>
            <person name="Li J."/>
            <person name="Yi K."/>
            <person name="Feng H."/>
            <person name="Zhu P."/>
            <person name="Li B."/>
            <person name="Liu Q."/>
            <person name="Fairley S."/>
            <person name="Magor K.E."/>
            <person name="Du Z."/>
            <person name="Hu X."/>
            <person name="Goodman L."/>
            <person name="Tafer H."/>
            <person name="Vignal A."/>
            <person name="Lee T."/>
            <person name="Kim K.W."/>
            <person name="Sheng Z."/>
            <person name="An Y."/>
            <person name="Searle S."/>
            <person name="Herrero J."/>
            <person name="Groenen M.A."/>
            <person name="Crooijmans R.P."/>
            <person name="Faraut T."/>
            <person name="Cai Q."/>
            <person name="Webster R.G."/>
            <person name="Aldridge J.R."/>
            <person name="Warren W.C."/>
            <person name="Bartschat S."/>
            <person name="Kehr S."/>
            <person name="Marz M."/>
            <person name="Stadler P.F."/>
            <person name="Smith J."/>
            <person name="Kraus R.H."/>
            <person name="Zhao Y."/>
            <person name="Ren L."/>
            <person name="Fei J."/>
            <person name="Morisson M."/>
            <person name="Kaiser P."/>
            <person name="Griffin D.K."/>
            <person name="Rao M."/>
            <person name="Pitel F."/>
            <person name="Wang J."/>
            <person name="Li N."/>
        </authorList>
    </citation>
    <scope>NUCLEOTIDE SEQUENCE [LARGE SCALE GENOMIC DNA]</scope>
</reference>
<accession>R0LT25</accession>
<gene>
    <name evidence="2" type="ORF">Anapl_07413</name>
</gene>